<feature type="transmembrane region" description="Helical" evidence="1">
    <location>
        <begin position="254"/>
        <end position="275"/>
    </location>
</feature>
<keyword evidence="1" id="KW-1133">Transmembrane helix</keyword>
<proteinExistence type="predicted"/>
<feature type="transmembrane region" description="Helical" evidence="1">
    <location>
        <begin position="380"/>
        <end position="399"/>
    </location>
</feature>
<keyword evidence="1" id="KW-0812">Transmembrane</keyword>
<dbReference type="AlphaFoldDB" id="A0A7T0BUV1"/>
<feature type="transmembrane region" description="Helical" evidence="1">
    <location>
        <begin position="316"/>
        <end position="336"/>
    </location>
</feature>
<feature type="transmembrane region" description="Helical" evidence="1">
    <location>
        <begin position="86"/>
        <end position="113"/>
    </location>
</feature>
<evidence type="ECO:0000256" key="1">
    <source>
        <dbReference type="SAM" id="Phobius"/>
    </source>
</evidence>
<accession>A0A7T0BUV1</accession>
<keyword evidence="1" id="KW-0472">Membrane</keyword>
<feature type="transmembrane region" description="Helical" evidence="1">
    <location>
        <begin position="149"/>
        <end position="165"/>
    </location>
</feature>
<feature type="transmembrane region" description="Helical" evidence="1">
    <location>
        <begin position="287"/>
        <end position="304"/>
    </location>
</feature>
<organism evidence="2 3">
    <name type="scientific">Candidatus Nitronauta litoralis</name>
    <dbReference type="NCBI Taxonomy" id="2705533"/>
    <lineage>
        <taxon>Bacteria</taxon>
        <taxon>Pseudomonadati</taxon>
        <taxon>Nitrospinota/Tectimicrobiota group</taxon>
        <taxon>Nitrospinota</taxon>
        <taxon>Nitrospinia</taxon>
        <taxon>Nitrospinales</taxon>
        <taxon>Nitrospinaceae</taxon>
        <taxon>Candidatus Nitronauta</taxon>
    </lineage>
</organism>
<evidence type="ECO:0000313" key="2">
    <source>
        <dbReference type="EMBL" id="QPJ61266.1"/>
    </source>
</evidence>
<feature type="transmembrane region" description="Helical" evidence="1">
    <location>
        <begin position="20"/>
        <end position="44"/>
    </location>
</feature>
<evidence type="ECO:0000313" key="3">
    <source>
        <dbReference type="Proteomes" id="UP000594688"/>
    </source>
</evidence>
<feature type="transmembrane region" description="Helical" evidence="1">
    <location>
        <begin position="125"/>
        <end position="143"/>
    </location>
</feature>
<dbReference type="Proteomes" id="UP000594688">
    <property type="component" value="Chromosome"/>
</dbReference>
<protein>
    <recommendedName>
        <fullName evidence="4">Glycosyltransferase RgtA/B/C/D-like domain-containing protein</fullName>
    </recommendedName>
</protein>
<feature type="transmembrane region" description="Helical" evidence="1">
    <location>
        <begin position="224"/>
        <end position="242"/>
    </location>
</feature>
<dbReference type="KEGG" id="nli:G3M70_04935"/>
<dbReference type="EMBL" id="CP048685">
    <property type="protein sequence ID" value="QPJ61266.1"/>
    <property type="molecule type" value="Genomic_DNA"/>
</dbReference>
<sequence>MPPALAPRPMSVSPSLNKAFGTTLLNSGALRWSAAYFLIFFYYLSFLDYGLNLWDEGGFADGTLRTFRGEMAMRDFNPIGYLPGRYLYAAWFFDWFGISLHSLRLSVAVFTPLMPLMVYAISRRIMPVGFSLLAGAMMLSAPSMYYNRFFPFFCVLVLFCLVRWLERPRWSRGVVLAAAILLCIPFKMEIAIFSIGLWVVLIPWRHRDLGSIMNKNSSSPLKRGLVIGILLIGTSVLLVYFWRYQVLQKFIEIVFTTHAAWGNPFPALFPFWEFWKTEGPDLMFERVMFYIPLATYALVLVLLGRDRMMGRDTSPSQPVLLAVTGIGICAFGLVVWRAGFDNLVRTLPAFYILAPYLLFRLRDRLLALFVHLEEQISFWAPEKILVHFLVGILPIIFLYEMNFGHGFYVGSVGARLQNTEKLEMKRMSVWTNSYEARWVRRIVEKIELATAPGDAILALPLNPLFYYLTERANPIVHGWILPGMLDEKGQEEVVRQLLVKPPRLVILADFAIDGREDRRFSRYAPIIFIHLKRHFQLWERIGLFEVFLPMGPSKTPYSPKF</sequence>
<name>A0A7T0BUV1_9BACT</name>
<reference evidence="2 3" key="1">
    <citation type="submission" date="2020-02" db="EMBL/GenBank/DDBJ databases">
        <title>Genomic and physiological characterization of two novel Nitrospinaceae genera.</title>
        <authorList>
            <person name="Mueller A.J."/>
            <person name="Jung M.-Y."/>
            <person name="Strachan C.R."/>
            <person name="Herbold C.W."/>
            <person name="Kirkegaard R.H."/>
            <person name="Daims H."/>
        </authorList>
    </citation>
    <scope>NUCLEOTIDE SEQUENCE [LARGE SCALE GENOMIC DNA]</scope>
    <source>
        <strain evidence="2">EB</strain>
    </source>
</reference>
<evidence type="ECO:0008006" key="4">
    <source>
        <dbReference type="Google" id="ProtNLM"/>
    </source>
</evidence>
<feature type="transmembrane region" description="Helical" evidence="1">
    <location>
        <begin position="174"/>
        <end position="204"/>
    </location>
</feature>
<gene>
    <name evidence="2" type="ORF">G3M70_04935</name>
</gene>